<keyword evidence="11" id="KW-1185">Reference proteome</keyword>
<feature type="transmembrane region" description="Helical" evidence="8">
    <location>
        <begin position="154"/>
        <end position="174"/>
    </location>
</feature>
<keyword evidence="4" id="KW-1003">Cell membrane</keyword>
<feature type="domain" description="ABC transmembrane type-1" evidence="9">
    <location>
        <begin position="61"/>
        <end position="264"/>
    </location>
</feature>
<keyword evidence="7 8" id="KW-0472">Membrane</keyword>
<comment type="subcellular location">
    <subcellularLocation>
        <location evidence="1">Cell membrane</location>
        <topology evidence="1">Multi-pass membrane protein</topology>
    </subcellularLocation>
</comment>
<evidence type="ECO:0000259" key="9">
    <source>
        <dbReference type="PROSITE" id="PS50928"/>
    </source>
</evidence>
<dbReference type="Proteomes" id="UP000240653">
    <property type="component" value="Unassembled WGS sequence"/>
</dbReference>
<evidence type="ECO:0000256" key="6">
    <source>
        <dbReference type="ARBA" id="ARBA00022989"/>
    </source>
</evidence>
<dbReference type="PANTHER" id="PTHR42929:SF1">
    <property type="entry name" value="INNER MEMBRANE ABC TRANSPORTER PERMEASE PROTEIN YDCU-RELATED"/>
    <property type="match status" value="1"/>
</dbReference>
<keyword evidence="5 8" id="KW-0812">Transmembrane</keyword>
<dbReference type="RefSeq" id="WP_106722541.1">
    <property type="nucleotide sequence ID" value="NZ_PXYL01000001.1"/>
</dbReference>
<evidence type="ECO:0000313" key="11">
    <source>
        <dbReference type="Proteomes" id="UP000240653"/>
    </source>
</evidence>
<protein>
    <recommendedName>
        <fullName evidence="9">ABC transmembrane type-1 domain-containing protein</fullName>
    </recommendedName>
</protein>
<gene>
    <name evidence="10" type="ORF">C7I85_03555</name>
</gene>
<evidence type="ECO:0000313" key="10">
    <source>
        <dbReference type="EMBL" id="PSJ64188.1"/>
    </source>
</evidence>
<evidence type="ECO:0000256" key="8">
    <source>
        <dbReference type="SAM" id="Phobius"/>
    </source>
</evidence>
<dbReference type="AlphaFoldDB" id="A0A2P7SP07"/>
<feature type="transmembrane region" description="Helical" evidence="8">
    <location>
        <begin position="12"/>
        <end position="34"/>
    </location>
</feature>
<evidence type="ECO:0000256" key="5">
    <source>
        <dbReference type="ARBA" id="ARBA00022692"/>
    </source>
</evidence>
<dbReference type="EMBL" id="PXYL01000001">
    <property type="protein sequence ID" value="PSJ64188.1"/>
    <property type="molecule type" value="Genomic_DNA"/>
</dbReference>
<dbReference type="CDD" id="cd06261">
    <property type="entry name" value="TM_PBP2"/>
    <property type="match status" value="1"/>
</dbReference>
<evidence type="ECO:0000256" key="7">
    <source>
        <dbReference type="ARBA" id="ARBA00023136"/>
    </source>
</evidence>
<organism evidence="10 11">
    <name type="scientific">Pseudaminobacter soli</name>
    <name type="common">ex Li et al. 2025</name>
    <dbReference type="NCBI Taxonomy" id="1295366"/>
    <lineage>
        <taxon>Bacteria</taxon>
        <taxon>Pseudomonadati</taxon>
        <taxon>Pseudomonadota</taxon>
        <taxon>Alphaproteobacteria</taxon>
        <taxon>Hyphomicrobiales</taxon>
        <taxon>Phyllobacteriaceae</taxon>
        <taxon>Pseudaminobacter</taxon>
    </lineage>
</organism>
<evidence type="ECO:0000256" key="1">
    <source>
        <dbReference type="ARBA" id="ARBA00004651"/>
    </source>
</evidence>
<dbReference type="InterPro" id="IPR000515">
    <property type="entry name" value="MetI-like"/>
</dbReference>
<keyword evidence="3" id="KW-0813">Transport</keyword>
<name>A0A2P7SP07_9HYPH</name>
<reference evidence="10 11" key="1">
    <citation type="submission" date="2018-03" db="EMBL/GenBank/DDBJ databases">
        <title>The draft genome of Mesorhizobium soli JCM 19897.</title>
        <authorList>
            <person name="Li L."/>
            <person name="Liu L."/>
            <person name="Liang L."/>
            <person name="Wang T."/>
            <person name="Zhang X."/>
        </authorList>
    </citation>
    <scope>NUCLEOTIDE SEQUENCE [LARGE SCALE GENOMIC DNA]</scope>
    <source>
        <strain evidence="10 11">JCM 19897</strain>
    </source>
</reference>
<dbReference type="GO" id="GO:0055085">
    <property type="term" value="P:transmembrane transport"/>
    <property type="evidence" value="ECO:0007669"/>
    <property type="project" value="InterPro"/>
</dbReference>
<keyword evidence="6 8" id="KW-1133">Transmembrane helix</keyword>
<feature type="transmembrane region" description="Helical" evidence="8">
    <location>
        <begin position="67"/>
        <end position="87"/>
    </location>
</feature>
<dbReference type="SUPFAM" id="SSF161098">
    <property type="entry name" value="MetI-like"/>
    <property type="match status" value="1"/>
</dbReference>
<evidence type="ECO:0000256" key="2">
    <source>
        <dbReference type="ARBA" id="ARBA00007069"/>
    </source>
</evidence>
<feature type="transmembrane region" description="Helical" evidence="8">
    <location>
        <begin position="195"/>
        <end position="220"/>
    </location>
</feature>
<dbReference type="Gene3D" id="1.10.3720.10">
    <property type="entry name" value="MetI-like"/>
    <property type="match status" value="1"/>
</dbReference>
<accession>A0A2P7SP07</accession>
<feature type="transmembrane region" description="Helical" evidence="8">
    <location>
        <begin position="108"/>
        <end position="134"/>
    </location>
</feature>
<evidence type="ECO:0000256" key="4">
    <source>
        <dbReference type="ARBA" id="ARBA00022475"/>
    </source>
</evidence>
<proteinExistence type="inferred from homology"/>
<dbReference type="OrthoDB" id="8404154at2"/>
<dbReference type="PANTHER" id="PTHR42929">
    <property type="entry name" value="INNER MEMBRANE ABC TRANSPORTER PERMEASE PROTEIN YDCU-RELATED-RELATED"/>
    <property type="match status" value="1"/>
</dbReference>
<comment type="similarity">
    <text evidence="2">Belongs to the binding-protein-dependent transport system permease family. CysTW subfamily.</text>
</comment>
<feature type="transmembrane region" description="Helical" evidence="8">
    <location>
        <begin position="250"/>
        <end position="270"/>
    </location>
</feature>
<comment type="caution">
    <text evidence="10">The sequence shown here is derived from an EMBL/GenBank/DDBJ whole genome shotgun (WGS) entry which is preliminary data.</text>
</comment>
<evidence type="ECO:0000256" key="3">
    <source>
        <dbReference type="ARBA" id="ARBA00022448"/>
    </source>
</evidence>
<dbReference type="PROSITE" id="PS50928">
    <property type="entry name" value="ABC_TM1"/>
    <property type="match status" value="1"/>
</dbReference>
<sequence length="281" mass="29762">MAASATHSRLAWIGLAPFLIFVAAFEILPVLTLLRSSVTGEHGLTLGNFGRAMTPAMLTAFSNSLQLALATAIGGTVFGTIVAYAIATSSSTTARHALTALANVTANFGGAPLAFAFVITLGSTGFVTLLLSYLGIHLYPDFRIYSITGLGIAYLYFQMPLAILLVMPALLALRPEWREAAAILGATTVQYWMRVGLPILAPAMLASFFLLFANAFGAYATAWTLTGSNVNLVPVQIAALVRGEVILDPALADALAVLSLFVMGGCLAAYQHFARRMRRTK</sequence>
<dbReference type="InterPro" id="IPR035906">
    <property type="entry name" value="MetI-like_sf"/>
</dbReference>
<dbReference type="GO" id="GO:0005886">
    <property type="term" value="C:plasma membrane"/>
    <property type="evidence" value="ECO:0007669"/>
    <property type="project" value="UniProtKB-SubCell"/>
</dbReference>